<dbReference type="AlphaFoldDB" id="A0A8D0WT79"/>
<evidence type="ECO:0000256" key="1">
    <source>
        <dbReference type="SAM" id="MobiDB-lite"/>
    </source>
</evidence>
<dbReference type="Proteomes" id="UP000694722">
    <property type="component" value="Unplaced"/>
</dbReference>
<accession>A0A8D0WT79</accession>
<dbReference type="Proteomes" id="UP000694570">
    <property type="component" value="Unplaced"/>
</dbReference>
<reference evidence="2" key="1">
    <citation type="submission" date="2025-05" db="UniProtKB">
        <authorList>
            <consortium name="Ensembl"/>
        </authorList>
    </citation>
    <scope>IDENTIFICATION</scope>
</reference>
<feature type="compositionally biased region" description="Basic and acidic residues" evidence="1">
    <location>
        <begin position="220"/>
        <end position="246"/>
    </location>
</feature>
<organism evidence="2 3">
    <name type="scientific">Sus scrofa</name>
    <name type="common">Pig</name>
    <dbReference type="NCBI Taxonomy" id="9823"/>
    <lineage>
        <taxon>Eukaryota</taxon>
        <taxon>Metazoa</taxon>
        <taxon>Chordata</taxon>
        <taxon>Craniata</taxon>
        <taxon>Vertebrata</taxon>
        <taxon>Euteleostomi</taxon>
        <taxon>Mammalia</taxon>
        <taxon>Eutheria</taxon>
        <taxon>Laurasiatheria</taxon>
        <taxon>Artiodactyla</taxon>
        <taxon>Suina</taxon>
        <taxon>Suidae</taxon>
        <taxon>Sus</taxon>
    </lineage>
</organism>
<dbReference type="Ensembl" id="ENSSSCT00060048268.1">
    <property type="protein sequence ID" value="ENSSSCP00060020677.1"/>
    <property type="gene ID" value="ENSSSCG00060035602.1"/>
</dbReference>
<dbReference type="Proteomes" id="UP000694723">
    <property type="component" value="Unplaced"/>
</dbReference>
<feature type="region of interest" description="Disordered" evidence="1">
    <location>
        <begin position="143"/>
        <end position="197"/>
    </location>
</feature>
<evidence type="ECO:0000313" key="3">
    <source>
        <dbReference type="Proteomes" id="UP000694570"/>
    </source>
</evidence>
<sequence length="314" mass="35057">SGADVKSLYSPCFFLLRVPAPYCPAGVRACGQEKEDVNSLNPRRELPPPRPRPLPFGLQVCRSVGLCSQTSGGKKKGGSYPALSQVSVREALRQGVSKGGVGKGESWIKFATSQLNSLSAPLLPPIGKAFTLVCWRTGGLRREGKEGGEGLGEEGAASRTPEGWTSVAGVGDEGSIQLQKEPDSLKSKQNKTKQKPKQTYSIFFSTDLSRKRPIMQKSCKGNEGKSKCSVPKREEERPYGEFERQQTEGNFRQRLLQSLEEFKEDIDYRHFRDEEMTREGDEMERCLEEIRGLRRKFRALHSNYRHSRGGPYPI</sequence>
<dbReference type="Ensembl" id="ENSSSCT00040039117.1">
    <property type="protein sequence ID" value="ENSSSCP00040016383.1"/>
    <property type="gene ID" value="ENSSSCG00040029110.1"/>
</dbReference>
<name>A0A8D0WT79_PIG</name>
<evidence type="ECO:0000313" key="2">
    <source>
        <dbReference type="Ensembl" id="ENSSSCP00030024819.1"/>
    </source>
</evidence>
<feature type="region of interest" description="Disordered" evidence="1">
    <location>
        <begin position="218"/>
        <end position="249"/>
    </location>
</feature>
<dbReference type="Ensembl" id="ENSSSCT00030054309.1">
    <property type="protein sequence ID" value="ENSSSCP00030024819.1"/>
    <property type="gene ID" value="ENSSSCG00030039001.1"/>
</dbReference>
<gene>
    <name evidence="2" type="primary">TCEAL7</name>
</gene>
<dbReference type="InterPro" id="IPR021156">
    <property type="entry name" value="TF_A-like/BEX"/>
</dbReference>
<proteinExistence type="predicted"/>
<protein>
    <submittedName>
        <fullName evidence="2">Transcription elongation factor A like 7</fullName>
    </submittedName>
</protein>
<dbReference type="Pfam" id="PF04538">
    <property type="entry name" value="BEX"/>
    <property type="match status" value="1"/>
</dbReference>